<protein>
    <submittedName>
        <fullName evidence="1">Uncharacterized protein</fullName>
    </submittedName>
</protein>
<proteinExistence type="predicted"/>
<name>A0A075WJ03_ARCFL</name>
<gene>
    <name evidence="1" type="ORF">AFULGI_00025040</name>
</gene>
<dbReference type="KEGG" id="afg:AFULGI_00025040"/>
<sequence length="79" mass="9053">MLYHALTTRNRHLTTAQKAEKVTEVENFPPREDSDNEKGKVRDIVAKKAREEGLQISDKTVKKAKKILEVAEKDPETCF</sequence>
<accession>A0A075WJ03</accession>
<dbReference type="EMBL" id="CP006577">
    <property type="protein sequence ID" value="AIG99219.1"/>
    <property type="molecule type" value="Genomic_DNA"/>
</dbReference>
<evidence type="ECO:0000313" key="2">
    <source>
        <dbReference type="Proteomes" id="UP000028501"/>
    </source>
</evidence>
<dbReference type="Proteomes" id="UP000028501">
    <property type="component" value="Chromosome"/>
</dbReference>
<organism evidence="1 2">
    <name type="scientific">Archaeoglobus fulgidus DSM 8774</name>
    <dbReference type="NCBI Taxonomy" id="1344584"/>
    <lineage>
        <taxon>Archaea</taxon>
        <taxon>Methanobacteriati</taxon>
        <taxon>Methanobacteriota</taxon>
        <taxon>Archaeoglobi</taxon>
        <taxon>Archaeoglobales</taxon>
        <taxon>Archaeoglobaceae</taxon>
        <taxon>Archaeoglobus</taxon>
    </lineage>
</organism>
<dbReference type="AlphaFoldDB" id="A0A075WJ03"/>
<evidence type="ECO:0000313" key="1">
    <source>
        <dbReference type="EMBL" id="AIG99219.1"/>
    </source>
</evidence>
<reference evidence="1 2" key="1">
    <citation type="submission" date="2013-07" db="EMBL/GenBank/DDBJ databases">
        <title>Genome of Archaeoglobus fulgidus.</title>
        <authorList>
            <person name="Fiebig A."/>
            <person name="Birkeland N.-K."/>
        </authorList>
    </citation>
    <scope>NUCLEOTIDE SEQUENCE [LARGE SCALE GENOMIC DNA]</scope>
    <source>
        <strain evidence="1 2">DSM 8774</strain>
    </source>
</reference>
<dbReference type="HOGENOM" id="CLU_2597494_0_0_2"/>